<dbReference type="NCBIfam" id="TIGR03696">
    <property type="entry name" value="Rhs_assc_core"/>
    <property type="match status" value="1"/>
</dbReference>
<gene>
    <name evidence="3" type="ORF">ENI34_02885</name>
</gene>
<dbReference type="AlphaFoldDB" id="A0A9C9JZM6"/>
<dbReference type="Proteomes" id="UP000885826">
    <property type="component" value="Unassembled WGS sequence"/>
</dbReference>
<dbReference type="EMBL" id="DRIG01000031">
    <property type="protein sequence ID" value="HEC78070.1"/>
    <property type="molecule type" value="Genomic_DNA"/>
</dbReference>
<comment type="caution">
    <text evidence="3">The sequence shown here is derived from an EMBL/GenBank/DDBJ whole genome shotgun (WGS) entry which is preliminary data.</text>
</comment>
<accession>A0A9C9JZM6</accession>
<sequence>MRTKVPKKAAWEYCVYLADDEYGIYKKDGTKVSKPFGMAVSRTFGDSGVVQIKISKQLLNNIGAVRYTIATFDPSQPLNTDSLFQGGSSAADVFPGTPATFGGEINGYGEVTLSGSTLTTDYTIYYVYGFGINPVAEFSPDGSILAHYIYSGGLHIARVAGADTLYYHCDGLGSVRVMTNESGTIQWQAWYWPFGEMTKSGFADNTHGFTGKEWDSEMGLNYFCQRYYDPEVGRFMRLDPEDSPASSPYTYCMNNPLMCVDPEGTKFSYLEEEQQRWAMEDWSNWKSSGGGGYTGSTPGFGSWPGSMESWMRAHPAFYAEVLLNEFISMMRFFFAKNDYFRTTTIAGNEQITTEYFFNPITMGIGKITTTEVLSWELAAALKLNAGISDFRLHLIGDVNDAIVWALTKTIDFMAEQGEITGDFKSWSEAYLYYTTSEKEYIYWHLEPGSKEWLEIIQPPNCPFYRLSWAVYLLWNWHRIKK</sequence>
<protein>
    <recommendedName>
        <fullName evidence="2">Teneurin-like YD-shell domain-containing protein</fullName>
    </recommendedName>
</protein>
<dbReference type="InterPro" id="IPR022385">
    <property type="entry name" value="Rhs_assc_core"/>
</dbReference>
<evidence type="ECO:0000259" key="2">
    <source>
        <dbReference type="Pfam" id="PF25023"/>
    </source>
</evidence>
<evidence type="ECO:0000313" key="4">
    <source>
        <dbReference type="Proteomes" id="UP000885826"/>
    </source>
</evidence>
<organism evidence="3 4">
    <name type="scientific">candidate division WOR-3 bacterium</name>
    <dbReference type="NCBI Taxonomy" id="2052148"/>
    <lineage>
        <taxon>Bacteria</taxon>
        <taxon>Bacteria division WOR-3</taxon>
    </lineage>
</organism>
<dbReference type="PANTHER" id="PTHR32305:SF15">
    <property type="entry name" value="PROTEIN RHSA-RELATED"/>
    <property type="match status" value="1"/>
</dbReference>
<evidence type="ECO:0000256" key="1">
    <source>
        <dbReference type="ARBA" id="ARBA00022737"/>
    </source>
</evidence>
<dbReference type="InterPro" id="IPR050708">
    <property type="entry name" value="T6SS_VgrG/RHS"/>
</dbReference>
<evidence type="ECO:0000313" key="3">
    <source>
        <dbReference type="EMBL" id="HEC78070.1"/>
    </source>
</evidence>
<dbReference type="Gene3D" id="2.180.10.10">
    <property type="entry name" value="RHS repeat-associated core"/>
    <property type="match status" value="1"/>
</dbReference>
<dbReference type="Pfam" id="PF25023">
    <property type="entry name" value="TEN_YD-shell"/>
    <property type="match status" value="1"/>
</dbReference>
<keyword evidence="1" id="KW-0677">Repeat</keyword>
<dbReference type="InterPro" id="IPR056823">
    <property type="entry name" value="TEN-like_YD-shell"/>
</dbReference>
<dbReference type="PANTHER" id="PTHR32305">
    <property type="match status" value="1"/>
</dbReference>
<feature type="domain" description="Teneurin-like YD-shell" evidence="2">
    <location>
        <begin position="136"/>
        <end position="239"/>
    </location>
</feature>
<reference evidence="3" key="1">
    <citation type="journal article" date="2020" name="mSystems">
        <title>Genome- and Community-Level Interaction Insights into Carbon Utilization and Element Cycling Functions of Hydrothermarchaeota in Hydrothermal Sediment.</title>
        <authorList>
            <person name="Zhou Z."/>
            <person name="Liu Y."/>
            <person name="Xu W."/>
            <person name="Pan J."/>
            <person name="Luo Z.H."/>
            <person name="Li M."/>
        </authorList>
    </citation>
    <scope>NUCLEOTIDE SEQUENCE</scope>
    <source>
        <strain evidence="3">HyVt-388</strain>
    </source>
</reference>
<proteinExistence type="predicted"/>
<name>A0A9C9JZM6_UNCW3</name>